<comment type="caution">
    <text evidence="1">The sequence shown here is derived from an EMBL/GenBank/DDBJ whole genome shotgun (WGS) entry which is preliminary data.</text>
</comment>
<evidence type="ECO:0000313" key="2">
    <source>
        <dbReference type="Proteomes" id="UP001363010"/>
    </source>
</evidence>
<dbReference type="Gene3D" id="3.90.226.10">
    <property type="entry name" value="2-enoyl-CoA Hydratase, Chain A, domain 1"/>
    <property type="match status" value="1"/>
</dbReference>
<reference evidence="1 2" key="1">
    <citation type="submission" date="2024-03" db="EMBL/GenBank/DDBJ databases">
        <title>Novel species of the genus Variovorax.</title>
        <authorList>
            <person name="Liu Q."/>
            <person name="Xin Y.-H."/>
        </authorList>
    </citation>
    <scope>NUCLEOTIDE SEQUENCE [LARGE SCALE GENOMIC DNA]</scope>
    <source>
        <strain evidence="1 2">KACC 18501</strain>
    </source>
</reference>
<dbReference type="PANTHER" id="PTHR11941">
    <property type="entry name" value="ENOYL-COA HYDRATASE-RELATED"/>
    <property type="match status" value="1"/>
</dbReference>
<dbReference type="InterPro" id="IPR001753">
    <property type="entry name" value="Enoyl-CoA_hydra/iso"/>
</dbReference>
<name>A0ABU8WCP2_9BURK</name>
<gene>
    <name evidence="1" type="ORF">WKW80_34485</name>
</gene>
<dbReference type="Pfam" id="PF00378">
    <property type="entry name" value="ECH_1"/>
    <property type="match status" value="1"/>
</dbReference>
<dbReference type="RefSeq" id="WP_340368077.1">
    <property type="nucleotide sequence ID" value="NZ_JBBKZV010000049.1"/>
</dbReference>
<accession>A0ABU8WCP2</accession>
<sequence length="265" mass="29056">MTTTGAWTALSVRHDATSAVRHVAIDNPPLGVLNQIVRRELGDFFLNAQEERRVRCVVFGSGERNFCAGADLREYAMRFDADVARVHVANAHRMVLALVELDTPSIASIRGACMGGGLELAMGCSYRIAAQSATLALPEVNRGAWPGTGGTVLMARLLGPSLTKRLLFTGETLDASTARDMGLVDEVVGDDVLEARTQALAAQIAAQPRTSIQTMARLVDRDFRSLFRAHLQYEAECFVQAYQLPAAREGYEAFFEKRTPRWQQV</sequence>
<dbReference type="PANTHER" id="PTHR11941:SF54">
    <property type="entry name" value="ENOYL-COA HYDRATASE, MITOCHONDRIAL"/>
    <property type="match status" value="1"/>
</dbReference>
<dbReference type="InterPro" id="IPR029045">
    <property type="entry name" value="ClpP/crotonase-like_dom_sf"/>
</dbReference>
<organism evidence="1 2">
    <name type="scientific">Variovorax humicola</name>
    <dbReference type="NCBI Taxonomy" id="1769758"/>
    <lineage>
        <taxon>Bacteria</taxon>
        <taxon>Pseudomonadati</taxon>
        <taxon>Pseudomonadota</taxon>
        <taxon>Betaproteobacteria</taxon>
        <taxon>Burkholderiales</taxon>
        <taxon>Comamonadaceae</taxon>
        <taxon>Variovorax</taxon>
    </lineage>
</organism>
<evidence type="ECO:0000313" key="1">
    <source>
        <dbReference type="EMBL" id="MEJ8827046.1"/>
    </source>
</evidence>
<dbReference type="CDD" id="cd06558">
    <property type="entry name" value="crotonase-like"/>
    <property type="match status" value="1"/>
</dbReference>
<dbReference type="Proteomes" id="UP001363010">
    <property type="component" value="Unassembled WGS sequence"/>
</dbReference>
<dbReference type="SUPFAM" id="SSF52096">
    <property type="entry name" value="ClpP/crotonase"/>
    <property type="match status" value="1"/>
</dbReference>
<proteinExistence type="predicted"/>
<dbReference type="EMBL" id="JBBKZV010000049">
    <property type="protein sequence ID" value="MEJ8827046.1"/>
    <property type="molecule type" value="Genomic_DNA"/>
</dbReference>
<keyword evidence="2" id="KW-1185">Reference proteome</keyword>
<protein>
    <submittedName>
        <fullName evidence="1">Enoyl-CoA hydratase/isomerase family protein</fullName>
    </submittedName>
</protein>